<feature type="domain" description="GH15-like" evidence="9">
    <location>
        <begin position="34"/>
        <end position="418"/>
    </location>
</feature>
<dbReference type="Gene3D" id="1.50.10.10">
    <property type="match status" value="1"/>
</dbReference>
<proteinExistence type="inferred from homology"/>
<dbReference type="Pfam" id="PF00723">
    <property type="entry name" value="Glyco_hydro_15"/>
    <property type="match status" value="1"/>
</dbReference>
<organism evidence="10 11">
    <name type="scientific">Legionella cardiaca</name>
    <dbReference type="NCBI Taxonomy" id="1071983"/>
    <lineage>
        <taxon>Bacteria</taxon>
        <taxon>Pseudomonadati</taxon>
        <taxon>Pseudomonadota</taxon>
        <taxon>Gammaproteobacteria</taxon>
        <taxon>Legionellales</taxon>
        <taxon>Legionellaceae</taxon>
        <taxon>Legionella</taxon>
    </lineage>
</organism>
<evidence type="ECO:0000256" key="8">
    <source>
        <dbReference type="SAM" id="SignalP"/>
    </source>
</evidence>
<keyword evidence="4 10" id="KW-0378">Hydrolase</keyword>
<evidence type="ECO:0000256" key="1">
    <source>
        <dbReference type="ARBA" id="ARBA00001863"/>
    </source>
</evidence>
<evidence type="ECO:0000259" key="9">
    <source>
        <dbReference type="Pfam" id="PF00723"/>
    </source>
</evidence>
<dbReference type="EMBL" id="CP119078">
    <property type="protein sequence ID" value="WED44437.1"/>
    <property type="molecule type" value="Genomic_DNA"/>
</dbReference>
<sequence length="433" mass="49487">MKRMLILPLYFFISTASAAVFSPTEVLTLKQHFLANITDTGAVIASPSRYYPDYYYDWVRDAAITMGLIETWYENGEQPEYKTKLYNYVHWVEQAQHQIDTLPGQDILGEPKFYLDGYAFDGVWGRPQNDGPALRALTLIRFANKLLQNKENNYVHSHLYGGGLDPKSMGAIKMDLEYTAHHWQDKNYDLWEEVYGDHFFTAMVQRKALIEGAKLARELNDLPAATFYEAQASLIEQRLKQHIDNDNAIIQASLAPHPGPQKTKELDSAVILGVLLGYTDNTPFAPDNYYVKKTVTALKEQYRSLYPINDNHHDALLFGRYPGDTYDGYRNDGLGNPWFILTATMAEYYYSLAAMLPVEKQHQAEIRTYIKQGDNFLKLIKHYAPNDLNMSEQINLNTGIQQGAVSLTWSYVAVLRAIDLREKLIARQATLKA</sequence>
<keyword evidence="5" id="KW-0119">Carbohydrate metabolism</keyword>
<evidence type="ECO:0000313" key="11">
    <source>
        <dbReference type="Proteomes" id="UP001222087"/>
    </source>
</evidence>
<keyword evidence="8" id="KW-0732">Signal</keyword>
<dbReference type="Proteomes" id="UP001222087">
    <property type="component" value="Chromosome"/>
</dbReference>
<dbReference type="RefSeq" id="WP_275090255.1">
    <property type="nucleotide sequence ID" value="NZ_CP119078.1"/>
</dbReference>
<dbReference type="InterPro" id="IPR011613">
    <property type="entry name" value="GH15-like"/>
</dbReference>
<evidence type="ECO:0000256" key="4">
    <source>
        <dbReference type="ARBA" id="ARBA00022801"/>
    </source>
</evidence>
<dbReference type="InterPro" id="IPR012341">
    <property type="entry name" value="6hp_glycosidase-like_sf"/>
</dbReference>
<evidence type="ECO:0000256" key="5">
    <source>
        <dbReference type="ARBA" id="ARBA00023277"/>
    </source>
</evidence>
<accession>A0ABY8AZA3</accession>
<evidence type="ECO:0000256" key="7">
    <source>
        <dbReference type="ARBA" id="ARBA00023326"/>
    </source>
</evidence>
<dbReference type="GO" id="GO:0016787">
    <property type="term" value="F:hydrolase activity"/>
    <property type="evidence" value="ECO:0007669"/>
    <property type="project" value="UniProtKB-KW"/>
</dbReference>
<reference evidence="10 11" key="1">
    <citation type="submission" date="2023-02" db="EMBL/GenBank/DDBJ databases">
        <title>Genome Sequence of L. cardiaca H63T.</title>
        <authorList>
            <person name="Lopez A.E."/>
            <person name="Cianciotto N.P."/>
        </authorList>
    </citation>
    <scope>NUCLEOTIDE SEQUENCE [LARGE SCALE GENOMIC DNA]</scope>
    <source>
        <strain evidence="10 11">H63</strain>
    </source>
</reference>
<keyword evidence="6" id="KW-0326">Glycosidase</keyword>
<gene>
    <name evidence="10" type="ORF">PXX05_06540</name>
</gene>
<comment type="catalytic activity">
    <reaction evidence="1">
        <text>Hydrolysis of terminal (1-&gt;4)-linked alpha-D-glucose residues successively from non-reducing ends of the chains with release of beta-D-glucose.</text>
        <dbReference type="EC" id="3.2.1.3"/>
    </reaction>
</comment>
<keyword evidence="7" id="KW-0624">Polysaccharide degradation</keyword>
<dbReference type="PANTHER" id="PTHR31616">
    <property type="entry name" value="TREHALASE"/>
    <property type="match status" value="1"/>
</dbReference>
<evidence type="ECO:0000256" key="3">
    <source>
        <dbReference type="ARBA" id="ARBA00012593"/>
    </source>
</evidence>
<dbReference type="PRINTS" id="PR00736">
    <property type="entry name" value="GLHYDRLASE15"/>
</dbReference>
<evidence type="ECO:0000256" key="2">
    <source>
        <dbReference type="ARBA" id="ARBA00006188"/>
    </source>
</evidence>
<dbReference type="SUPFAM" id="SSF48208">
    <property type="entry name" value="Six-hairpin glycosidases"/>
    <property type="match status" value="1"/>
</dbReference>
<comment type="similarity">
    <text evidence="2">Belongs to the glycosyl hydrolase 15 family.</text>
</comment>
<protein>
    <recommendedName>
        <fullName evidence="3">glucan 1,4-alpha-glucosidase</fullName>
        <ecNumber evidence="3">3.2.1.3</ecNumber>
    </recommendedName>
</protein>
<dbReference type="InterPro" id="IPR000165">
    <property type="entry name" value="Glucoamylase"/>
</dbReference>
<evidence type="ECO:0000313" key="10">
    <source>
        <dbReference type="EMBL" id="WED44437.1"/>
    </source>
</evidence>
<name>A0ABY8AZA3_9GAMM</name>
<feature type="chain" id="PRO_5046487498" description="glucan 1,4-alpha-glucosidase" evidence="8">
    <location>
        <begin position="19"/>
        <end position="433"/>
    </location>
</feature>
<keyword evidence="11" id="KW-1185">Reference proteome</keyword>
<evidence type="ECO:0000256" key="6">
    <source>
        <dbReference type="ARBA" id="ARBA00023295"/>
    </source>
</evidence>
<feature type="signal peptide" evidence="8">
    <location>
        <begin position="1"/>
        <end position="18"/>
    </location>
</feature>
<dbReference type="InterPro" id="IPR008928">
    <property type="entry name" value="6-hairpin_glycosidase_sf"/>
</dbReference>
<dbReference type="EC" id="3.2.1.3" evidence="3"/>
<dbReference type="PANTHER" id="PTHR31616:SF9">
    <property type="entry name" value="GLUCOAMYLASE, INTRACELLULAR SPORULATION-SPECIFIC"/>
    <property type="match status" value="1"/>
</dbReference>